<organism evidence="8 9">
    <name type="scientific">Dellaglioa algida DSM 15638</name>
    <dbReference type="NCBI Taxonomy" id="1423719"/>
    <lineage>
        <taxon>Bacteria</taxon>
        <taxon>Bacillati</taxon>
        <taxon>Bacillota</taxon>
        <taxon>Bacilli</taxon>
        <taxon>Lactobacillales</taxon>
        <taxon>Lactobacillaceae</taxon>
        <taxon>Dellaglioa</taxon>
    </lineage>
</organism>
<evidence type="ECO:0000256" key="4">
    <source>
        <dbReference type="PIRSR" id="PIRSR000350-3"/>
    </source>
</evidence>
<evidence type="ECO:0000256" key="5">
    <source>
        <dbReference type="PIRSR" id="PIRSR000350-4"/>
    </source>
</evidence>
<feature type="binding site" evidence="4">
    <location>
        <position position="299"/>
    </location>
    <ligand>
        <name>FAD</name>
        <dbReference type="ChEBI" id="CHEBI:57692"/>
    </ligand>
</feature>
<dbReference type="SUPFAM" id="SSF55424">
    <property type="entry name" value="FAD/NAD-linked reductases, dimerisation (C-terminal) domain"/>
    <property type="match status" value="1"/>
</dbReference>
<dbReference type="RefSeq" id="WP_057974130.1">
    <property type="nucleotide sequence ID" value="NZ_AZDI01000004.1"/>
</dbReference>
<evidence type="ECO:0000256" key="3">
    <source>
        <dbReference type="ARBA" id="ARBA00022827"/>
    </source>
</evidence>
<dbReference type="PRINTS" id="PR00411">
    <property type="entry name" value="PNDRDTASEI"/>
</dbReference>
<feature type="domain" description="FAD/NAD(P)-binding" evidence="7">
    <location>
        <begin position="6"/>
        <end position="316"/>
    </location>
</feature>
<proteinExistence type="inferred from homology"/>
<feature type="binding site" evidence="4">
    <location>
        <begin position="172"/>
        <end position="179"/>
    </location>
    <ligand>
        <name>NAD(+)</name>
        <dbReference type="ChEBI" id="CHEBI:57540"/>
    </ligand>
</feature>
<evidence type="ECO:0000259" key="7">
    <source>
        <dbReference type="Pfam" id="PF07992"/>
    </source>
</evidence>
<keyword evidence="2" id="KW-0285">Flavoprotein</keyword>
<comment type="similarity">
    <text evidence="1">Belongs to the class-I pyridine nucleotide-disulfide oxidoreductase family.</text>
</comment>
<evidence type="ECO:0000256" key="2">
    <source>
        <dbReference type="ARBA" id="ARBA00022630"/>
    </source>
</evidence>
<dbReference type="InterPro" id="IPR016156">
    <property type="entry name" value="FAD/NAD-linked_Rdtase_dimer_sf"/>
</dbReference>
<keyword evidence="4" id="KW-0520">NAD</keyword>
<evidence type="ECO:0000313" key="8">
    <source>
        <dbReference type="EMBL" id="KRK45839.1"/>
    </source>
</evidence>
<keyword evidence="3 4" id="KW-0274">FAD</keyword>
<dbReference type="EMBL" id="AZDI01000004">
    <property type="protein sequence ID" value="KRK45839.1"/>
    <property type="molecule type" value="Genomic_DNA"/>
</dbReference>
<reference evidence="8 9" key="1">
    <citation type="journal article" date="2015" name="Genome Announc.">
        <title>Expanding the biotechnology potential of lactobacilli through comparative genomics of 213 strains and associated genera.</title>
        <authorList>
            <person name="Sun Z."/>
            <person name="Harris H.M."/>
            <person name="McCann A."/>
            <person name="Guo C."/>
            <person name="Argimon S."/>
            <person name="Zhang W."/>
            <person name="Yang X."/>
            <person name="Jeffery I.B."/>
            <person name="Cooney J.C."/>
            <person name="Kagawa T.F."/>
            <person name="Liu W."/>
            <person name="Song Y."/>
            <person name="Salvetti E."/>
            <person name="Wrobel A."/>
            <person name="Rasinkangas P."/>
            <person name="Parkhill J."/>
            <person name="Rea M.C."/>
            <person name="O'Sullivan O."/>
            <person name="Ritari J."/>
            <person name="Douillard F.P."/>
            <person name="Paul Ross R."/>
            <person name="Yang R."/>
            <person name="Briner A.E."/>
            <person name="Felis G.E."/>
            <person name="de Vos W.M."/>
            <person name="Barrangou R."/>
            <person name="Klaenhammer T.R."/>
            <person name="Caufield P.W."/>
            <person name="Cui Y."/>
            <person name="Zhang H."/>
            <person name="O'Toole P.W."/>
        </authorList>
    </citation>
    <scope>NUCLEOTIDE SEQUENCE [LARGE SCALE GENOMIC DNA]</scope>
    <source>
        <strain evidence="8 9">DSM 15638</strain>
    </source>
</reference>
<feature type="binding site" evidence="4">
    <location>
        <position position="259"/>
    </location>
    <ligand>
        <name>NAD(+)</name>
        <dbReference type="ChEBI" id="CHEBI:57540"/>
    </ligand>
</feature>
<dbReference type="AlphaFoldDB" id="A0A0R1HHR3"/>
<dbReference type="InterPro" id="IPR036188">
    <property type="entry name" value="FAD/NAD-bd_sf"/>
</dbReference>
<dbReference type="InterPro" id="IPR023753">
    <property type="entry name" value="FAD/NAD-binding_dom"/>
</dbReference>
<evidence type="ECO:0000313" key="9">
    <source>
        <dbReference type="Proteomes" id="UP000051450"/>
    </source>
</evidence>
<dbReference type="Gene3D" id="3.50.50.60">
    <property type="entry name" value="FAD/NAD(P)-binding domain"/>
    <property type="match status" value="2"/>
</dbReference>
<dbReference type="Pfam" id="PF02852">
    <property type="entry name" value="Pyr_redox_dim"/>
    <property type="match status" value="1"/>
</dbReference>
<protein>
    <submittedName>
        <fullName evidence="8">GshR protein</fullName>
    </submittedName>
</protein>
<name>A0A0R1HHR3_9LACO</name>
<dbReference type="Pfam" id="PF07992">
    <property type="entry name" value="Pyr_redox_2"/>
    <property type="match status" value="1"/>
</dbReference>
<feature type="binding site" evidence="4">
    <location>
        <position position="51"/>
    </location>
    <ligand>
        <name>FAD</name>
        <dbReference type="ChEBI" id="CHEBI:57692"/>
    </ligand>
</feature>
<dbReference type="PANTHER" id="PTHR43014">
    <property type="entry name" value="MERCURIC REDUCTASE"/>
    <property type="match status" value="1"/>
</dbReference>
<comment type="caution">
    <text evidence="8">The sequence shown here is derived from an EMBL/GenBank/DDBJ whole genome shotgun (WGS) entry which is preliminary data.</text>
</comment>
<sequence>MKQSHYDTIIIGAGPGGLSAAFDLSQQQSVLIIENDLWGGTCPNRGCDPKKMLYSAVETKQRQESLSGFGLTGNTTINWPELMAFKSAYTDSVPTNTLAGLSGSNITTVYGSAKFISETEISINDAVYSADNFIIATGQSPVIPNITGQQFLKTSTEFLSLKSLPEKMVFIGAGYVSIELANIAAAAGAEVHIIQHNNQILREFPTVYTNRLIDNLKNSGIHFHFDTTVTEVRKTDIGYQLLGDNELDLTIDLAISALGRHPNVDTLNLPVTGVEADSHGIVVDNHLTTSNEHIYAVGDVISRRQPKLTPVSTFEGHYVSNQLLSQSTHAISYPPIPVTVYASPQLSQVGISLEQAQRDPEHYEVRIQDTTKWYTFNRIKEPESSVTTIFDKSTHLLVGAVAYTTIAEELINYLTPLIANKTPKSAVDQLIFAYPTPASDLDYYL</sequence>
<dbReference type="PRINTS" id="PR00368">
    <property type="entry name" value="FADPNR"/>
</dbReference>
<keyword evidence="9" id="KW-1185">Reference proteome</keyword>
<evidence type="ECO:0000256" key="1">
    <source>
        <dbReference type="ARBA" id="ARBA00007532"/>
    </source>
</evidence>
<dbReference type="InterPro" id="IPR001100">
    <property type="entry name" value="Pyr_nuc-diS_OxRdtase"/>
</dbReference>
<dbReference type="Proteomes" id="UP000051450">
    <property type="component" value="Unassembled WGS sequence"/>
</dbReference>
<comment type="cofactor">
    <cofactor evidence="4">
        <name>FAD</name>
        <dbReference type="ChEBI" id="CHEBI:57692"/>
    </cofactor>
    <text evidence="4">Binds 1 FAD per subunit.</text>
</comment>
<feature type="domain" description="Pyridine nucleotide-disulphide oxidoreductase dimerisation" evidence="6">
    <location>
        <begin position="336"/>
        <end position="438"/>
    </location>
</feature>
<accession>A0A0R1HHR3</accession>
<keyword evidence="4" id="KW-0547">Nucleotide-binding</keyword>
<dbReference type="STRING" id="1423719.FC66_GL001070"/>
<dbReference type="PATRIC" id="fig|1423719.4.peg.1091"/>
<dbReference type="InterPro" id="IPR004099">
    <property type="entry name" value="Pyr_nucl-diS_OxRdtase_dimer"/>
</dbReference>
<dbReference type="GO" id="GO:0000166">
    <property type="term" value="F:nucleotide binding"/>
    <property type="evidence" value="ECO:0007669"/>
    <property type="project" value="UniProtKB-KW"/>
</dbReference>
<dbReference type="PIRSF" id="PIRSF000350">
    <property type="entry name" value="Mercury_reductase_MerA"/>
    <property type="match status" value="1"/>
</dbReference>
<dbReference type="PANTHER" id="PTHR43014:SF5">
    <property type="entry name" value="GLUTATHIONE REDUCTASE (NADPH)"/>
    <property type="match status" value="1"/>
</dbReference>
<dbReference type="SUPFAM" id="SSF51905">
    <property type="entry name" value="FAD/NAD(P)-binding domain"/>
    <property type="match status" value="1"/>
</dbReference>
<feature type="disulfide bond" description="Redox-active" evidence="5">
    <location>
        <begin position="42"/>
        <end position="47"/>
    </location>
</feature>
<evidence type="ECO:0000259" key="6">
    <source>
        <dbReference type="Pfam" id="PF02852"/>
    </source>
</evidence>
<dbReference type="Gene3D" id="3.30.390.30">
    <property type="match status" value="1"/>
</dbReference>
<dbReference type="GO" id="GO:0016491">
    <property type="term" value="F:oxidoreductase activity"/>
    <property type="evidence" value="ECO:0007669"/>
    <property type="project" value="InterPro"/>
</dbReference>
<dbReference type="OrthoDB" id="9800167at2"/>
<gene>
    <name evidence="8" type="ORF">FC66_GL001070</name>
</gene>